<organism evidence="1 2">
    <name type="scientific">Phaseolus coccineus</name>
    <name type="common">Scarlet runner bean</name>
    <name type="synonym">Phaseolus multiflorus</name>
    <dbReference type="NCBI Taxonomy" id="3886"/>
    <lineage>
        <taxon>Eukaryota</taxon>
        <taxon>Viridiplantae</taxon>
        <taxon>Streptophyta</taxon>
        <taxon>Embryophyta</taxon>
        <taxon>Tracheophyta</taxon>
        <taxon>Spermatophyta</taxon>
        <taxon>Magnoliopsida</taxon>
        <taxon>eudicotyledons</taxon>
        <taxon>Gunneridae</taxon>
        <taxon>Pentapetalae</taxon>
        <taxon>rosids</taxon>
        <taxon>fabids</taxon>
        <taxon>Fabales</taxon>
        <taxon>Fabaceae</taxon>
        <taxon>Papilionoideae</taxon>
        <taxon>50 kb inversion clade</taxon>
        <taxon>NPAAA clade</taxon>
        <taxon>indigoferoid/millettioid clade</taxon>
        <taxon>Phaseoleae</taxon>
        <taxon>Phaseolus</taxon>
    </lineage>
</organism>
<proteinExistence type="predicted"/>
<evidence type="ECO:0000313" key="1">
    <source>
        <dbReference type="EMBL" id="KAK7373088.1"/>
    </source>
</evidence>
<dbReference type="Proteomes" id="UP001374584">
    <property type="component" value="Unassembled WGS sequence"/>
</dbReference>
<keyword evidence="2" id="KW-1185">Reference proteome</keyword>
<protein>
    <submittedName>
        <fullName evidence="1">Uncharacterized protein</fullName>
    </submittedName>
</protein>
<reference evidence="1 2" key="1">
    <citation type="submission" date="2024-01" db="EMBL/GenBank/DDBJ databases">
        <title>The genomes of 5 underutilized Papilionoideae crops provide insights into root nodulation and disease resistanc.</title>
        <authorList>
            <person name="Jiang F."/>
        </authorList>
    </citation>
    <scope>NUCLEOTIDE SEQUENCE [LARGE SCALE GENOMIC DNA]</scope>
    <source>
        <strain evidence="1">JINMINGXINNONG_FW02</strain>
        <tissue evidence="1">Leaves</tissue>
    </source>
</reference>
<evidence type="ECO:0000313" key="2">
    <source>
        <dbReference type="Proteomes" id="UP001374584"/>
    </source>
</evidence>
<comment type="caution">
    <text evidence="1">The sequence shown here is derived from an EMBL/GenBank/DDBJ whole genome shotgun (WGS) entry which is preliminary data.</text>
</comment>
<name>A0AAN9NNW2_PHACN</name>
<accession>A0AAN9NNW2</accession>
<dbReference type="AlphaFoldDB" id="A0AAN9NNW2"/>
<gene>
    <name evidence="1" type="ORF">VNO80_06485</name>
</gene>
<sequence>MTSNKFRQFVAWPGDKTTYQRRENTIAGSSVNVSIRTEEEELGLTEHVHGIEEDQRHTNQALIAQISEEVDSYEIVSKEFMNKIINSLSQPEEDIKQDKEEED</sequence>
<dbReference type="EMBL" id="JAYMYR010000003">
    <property type="protein sequence ID" value="KAK7373088.1"/>
    <property type="molecule type" value="Genomic_DNA"/>
</dbReference>